<feature type="transmembrane region" description="Helical" evidence="4">
    <location>
        <begin position="312"/>
        <end position="334"/>
    </location>
</feature>
<evidence type="ECO:0000313" key="7">
    <source>
        <dbReference type="Proteomes" id="UP001569414"/>
    </source>
</evidence>
<evidence type="ECO:0000256" key="1">
    <source>
        <dbReference type="ARBA" id="ARBA00006739"/>
    </source>
</evidence>
<dbReference type="PANTHER" id="PTHR43630">
    <property type="entry name" value="POLY-BETA-1,6-N-ACETYL-D-GLUCOSAMINE SYNTHASE"/>
    <property type="match status" value="1"/>
</dbReference>
<keyword evidence="7" id="KW-1185">Reference proteome</keyword>
<dbReference type="CDD" id="cd06423">
    <property type="entry name" value="CESA_like"/>
    <property type="match status" value="1"/>
</dbReference>
<dbReference type="InterPro" id="IPR001173">
    <property type="entry name" value="Glyco_trans_2-like"/>
</dbReference>
<feature type="transmembrane region" description="Helical" evidence="4">
    <location>
        <begin position="20"/>
        <end position="47"/>
    </location>
</feature>
<dbReference type="RefSeq" id="WP_299586974.1">
    <property type="nucleotide sequence ID" value="NZ_JBGMEL010000006.1"/>
</dbReference>
<evidence type="ECO:0000256" key="2">
    <source>
        <dbReference type="ARBA" id="ARBA00022676"/>
    </source>
</evidence>
<keyword evidence="4" id="KW-1133">Transmembrane helix</keyword>
<keyword evidence="4" id="KW-0472">Membrane</keyword>
<evidence type="ECO:0000259" key="5">
    <source>
        <dbReference type="Pfam" id="PF00535"/>
    </source>
</evidence>
<feature type="domain" description="Glycosyltransferase 2-like" evidence="5">
    <location>
        <begin position="63"/>
        <end position="230"/>
    </location>
</feature>
<name>A0ABV4NMX8_9GAMM</name>
<keyword evidence="4" id="KW-0812">Transmembrane</keyword>
<feature type="transmembrane region" description="Helical" evidence="4">
    <location>
        <begin position="340"/>
        <end position="362"/>
    </location>
</feature>
<dbReference type="SUPFAM" id="SSF53448">
    <property type="entry name" value="Nucleotide-diphospho-sugar transferases"/>
    <property type="match status" value="1"/>
</dbReference>
<accession>A0ABV4NMX8</accession>
<evidence type="ECO:0000313" key="6">
    <source>
        <dbReference type="EMBL" id="MFA0790383.1"/>
    </source>
</evidence>
<dbReference type="PANTHER" id="PTHR43630:SF1">
    <property type="entry name" value="POLY-BETA-1,6-N-ACETYL-D-GLUCOSAMINE SYNTHASE"/>
    <property type="match status" value="1"/>
</dbReference>
<dbReference type="EC" id="2.4.-.-" evidence="6"/>
<proteinExistence type="inferred from homology"/>
<comment type="caution">
    <text evidence="6">The sequence shown here is derived from an EMBL/GenBank/DDBJ whole genome shotgun (WGS) entry which is preliminary data.</text>
</comment>
<comment type="similarity">
    <text evidence="1">Belongs to the glycosyltransferase 2 family.</text>
</comment>
<keyword evidence="3 6" id="KW-0808">Transferase</keyword>
<dbReference type="Pfam" id="PF00535">
    <property type="entry name" value="Glycos_transf_2"/>
    <property type="match status" value="1"/>
</dbReference>
<dbReference type="InterPro" id="IPR029044">
    <property type="entry name" value="Nucleotide-diphossugar_trans"/>
</dbReference>
<reference evidence="6 7" key="1">
    <citation type="submission" date="2024-08" db="EMBL/GenBank/DDBJ databases">
        <authorList>
            <person name="Ishaq N."/>
        </authorList>
    </citation>
    <scope>NUCLEOTIDE SEQUENCE [LARGE SCALE GENOMIC DNA]</scope>
    <source>
        <strain evidence="6 7">JCM 30400</strain>
    </source>
</reference>
<feature type="transmembrane region" description="Helical" evidence="4">
    <location>
        <begin position="369"/>
        <end position="388"/>
    </location>
</feature>
<dbReference type="GO" id="GO:0016757">
    <property type="term" value="F:glycosyltransferase activity"/>
    <property type="evidence" value="ECO:0007669"/>
    <property type="project" value="UniProtKB-KW"/>
</dbReference>
<protein>
    <submittedName>
        <fullName evidence="6">Glycosyltransferase</fullName>
        <ecNumber evidence="6">2.4.-.-</ecNumber>
    </submittedName>
</protein>
<evidence type="ECO:0000256" key="3">
    <source>
        <dbReference type="ARBA" id="ARBA00022679"/>
    </source>
</evidence>
<evidence type="ECO:0000256" key="4">
    <source>
        <dbReference type="SAM" id="Phobius"/>
    </source>
</evidence>
<gene>
    <name evidence="6" type="ORF">ACCI51_07475</name>
</gene>
<dbReference type="EMBL" id="JBGMEL010000006">
    <property type="protein sequence ID" value="MFA0790383.1"/>
    <property type="molecule type" value="Genomic_DNA"/>
</dbReference>
<organism evidence="6 7">
    <name type="scientific">Microbulbifer echini</name>
    <dbReference type="NCBI Taxonomy" id="1529067"/>
    <lineage>
        <taxon>Bacteria</taxon>
        <taxon>Pseudomonadati</taxon>
        <taxon>Pseudomonadota</taxon>
        <taxon>Gammaproteobacteria</taxon>
        <taxon>Cellvibrionales</taxon>
        <taxon>Microbulbiferaceae</taxon>
        <taxon>Microbulbifer</taxon>
    </lineage>
</organism>
<dbReference type="Gene3D" id="3.90.550.10">
    <property type="entry name" value="Spore Coat Polysaccharide Biosynthesis Protein SpsA, Chain A"/>
    <property type="match status" value="1"/>
</dbReference>
<sequence>MWETIHDGFTFLFAQSRGALFIMFWIVIFLELPRYVFSFFTAVFFFASRIEKEVDLEKIGKISVIIAGHNEEESIEKCVHSLWAQSVKPYEIIVVSDGSTDGTRKIMSSLLARGLIQGAHATELRGGKASALNLGIRFCTGDIVITVDCDCSFEHHTMKEVLLPFEDPKVGVVSGNVFVRNPHDNLITAFQTIEYIISISLGRHALAMIRQMCCASGAYSGFRKTAIDQIGGFDSGGGEDLDITFRLRNYGWDIAFAPEAICYTDVPTNILTLIRQRLRWERDAVRLRYRKYRHFINPFQRRIKFEEFFHQFEFLIFNVVAAIALPIYLIWLFVSYGSNAWFILIGAQIVLIMLDCLTFALASYATYKFSTFALWPFLIGYSILYVNLMRVVRLYAYVQEWIFKTSYADSFAPSKVHRVRE</sequence>
<keyword evidence="2 6" id="KW-0328">Glycosyltransferase</keyword>
<dbReference type="Proteomes" id="UP001569414">
    <property type="component" value="Unassembled WGS sequence"/>
</dbReference>